<evidence type="ECO:0000256" key="1">
    <source>
        <dbReference type="ARBA" id="ARBA00004651"/>
    </source>
</evidence>
<proteinExistence type="inferred from homology"/>
<evidence type="ECO:0000256" key="3">
    <source>
        <dbReference type="ARBA" id="ARBA00022475"/>
    </source>
</evidence>
<dbReference type="GO" id="GO:0005886">
    <property type="term" value="C:plasma membrane"/>
    <property type="evidence" value="ECO:0007669"/>
    <property type="project" value="UniProtKB-SubCell"/>
</dbReference>
<keyword evidence="4 7" id="KW-0812">Transmembrane</keyword>
<feature type="transmembrane region" description="Helical" evidence="7">
    <location>
        <begin position="285"/>
        <end position="306"/>
    </location>
</feature>
<reference evidence="9 10" key="1">
    <citation type="submission" date="2019-06" db="EMBL/GenBank/DDBJ databases">
        <authorList>
            <person name="Li M."/>
        </authorList>
    </citation>
    <scope>NUCLEOTIDE SEQUENCE [LARGE SCALE GENOMIC DNA]</scope>
    <source>
        <strain evidence="9 10">BGMRC6574</strain>
    </source>
</reference>
<dbReference type="InterPro" id="IPR035906">
    <property type="entry name" value="MetI-like_sf"/>
</dbReference>
<evidence type="ECO:0000313" key="10">
    <source>
        <dbReference type="Proteomes" id="UP000320314"/>
    </source>
</evidence>
<dbReference type="PANTHER" id="PTHR30193">
    <property type="entry name" value="ABC TRANSPORTER PERMEASE PROTEIN"/>
    <property type="match status" value="1"/>
</dbReference>
<evidence type="ECO:0000256" key="6">
    <source>
        <dbReference type="ARBA" id="ARBA00023136"/>
    </source>
</evidence>
<feature type="transmembrane region" description="Helical" evidence="7">
    <location>
        <begin position="174"/>
        <end position="198"/>
    </location>
</feature>
<dbReference type="OrthoDB" id="7939379at2"/>
<dbReference type="InterPro" id="IPR051393">
    <property type="entry name" value="ABC_transporter_permease"/>
</dbReference>
<keyword evidence="10" id="KW-1185">Reference proteome</keyword>
<keyword evidence="3" id="KW-1003">Cell membrane</keyword>
<dbReference type="AlphaFoldDB" id="A0A506U109"/>
<feature type="transmembrane region" description="Helical" evidence="7">
    <location>
        <begin position="227"/>
        <end position="247"/>
    </location>
</feature>
<dbReference type="CDD" id="cd06261">
    <property type="entry name" value="TM_PBP2"/>
    <property type="match status" value="1"/>
</dbReference>
<organism evidence="9 10">
    <name type="scientific">Pararhizobium mangrovi</name>
    <dbReference type="NCBI Taxonomy" id="2590452"/>
    <lineage>
        <taxon>Bacteria</taxon>
        <taxon>Pseudomonadati</taxon>
        <taxon>Pseudomonadota</taxon>
        <taxon>Alphaproteobacteria</taxon>
        <taxon>Hyphomicrobiales</taxon>
        <taxon>Rhizobiaceae</taxon>
        <taxon>Rhizobium/Agrobacterium group</taxon>
        <taxon>Pararhizobium</taxon>
    </lineage>
</organism>
<dbReference type="Gene3D" id="1.10.3720.10">
    <property type="entry name" value="MetI-like"/>
    <property type="match status" value="1"/>
</dbReference>
<feature type="transmembrane region" description="Helical" evidence="7">
    <location>
        <begin position="91"/>
        <end position="112"/>
    </location>
</feature>
<evidence type="ECO:0000256" key="7">
    <source>
        <dbReference type="RuleBase" id="RU363032"/>
    </source>
</evidence>
<comment type="similarity">
    <text evidence="7">Belongs to the binding-protein-dependent transport system permease family.</text>
</comment>
<comment type="subcellular location">
    <subcellularLocation>
        <location evidence="1 7">Cell membrane</location>
        <topology evidence="1 7">Multi-pass membrane protein</topology>
    </subcellularLocation>
</comment>
<comment type="caution">
    <text evidence="9">The sequence shown here is derived from an EMBL/GenBank/DDBJ whole genome shotgun (WGS) entry which is preliminary data.</text>
</comment>
<gene>
    <name evidence="9" type="ORF">FJU11_12600</name>
</gene>
<evidence type="ECO:0000313" key="9">
    <source>
        <dbReference type="EMBL" id="TPW27176.1"/>
    </source>
</evidence>
<dbReference type="SUPFAM" id="SSF161098">
    <property type="entry name" value="MetI-like"/>
    <property type="match status" value="1"/>
</dbReference>
<sequence length="310" mass="35133">MSVAAEPRRNDHARSGARGLSLHAKRVVWAWSFLAVPIAFYVVVRFYPTVQAFWLSLTNWNLMRPAQFIGFENYTRMASDPLFWKVFENTFLYLIIGTPVSLLLSFLIAYFLDRVHFLHGLLRALYFLPFLTTAAAMAWVWRWLYQPVPIGVINSVLSSIGIPQQPFIQSPSQALYAILATAIWAGMGFQIIIFMAGLRAIPTTYYEAARIDGLGEFAILRKITLPLLKPTTVFLVVFSSIGFLRIFDQVYNMTTNDPGGPLNSTKPLVLMIYQSAFSSYDMGYAAAQTVVLFVILLIVSLCQLWIMRTR</sequence>
<dbReference type="GO" id="GO:0055085">
    <property type="term" value="P:transmembrane transport"/>
    <property type="evidence" value="ECO:0007669"/>
    <property type="project" value="InterPro"/>
</dbReference>
<evidence type="ECO:0000256" key="5">
    <source>
        <dbReference type="ARBA" id="ARBA00022989"/>
    </source>
</evidence>
<dbReference type="EMBL" id="VHLH01000023">
    <property type="protein sequence ID" value="TPW27176.1"/>
    <property type="molecule type" value="Genomic_DNA"/>
</dbReference>
<dbReference type="PROSITE" id="PS50928">
    <property type="entry name" value="ABC_TM1"/>
    <property type="match status" value="1"/>
</dbReference>
<dbReference type="InterPro" id="IPR000515">
    <property type="entry name" value="MetI-like"/>
</dbReference>
<keyword evidence="5 7" id="KW-1133">Transmembrane helix</keyword>
<dbReference type="PANTHER" id="PTHR30193:SF37">
    <property type="entry name" value="INNER MEMBRANE ABC TRANSPORTER PERMEASE PROTEIN YCJO"/>
    <property type="match status" value="1"/>
</dbReference>
<feature type="transmembrane region" description="Helical" evidence="7">
    <location>
        <begin position="28"/>
        <end position="47"/>
    </location>
</feature>
<feature type="transmembrane region" description="Helical" evidence="7">
    <location>
        <begin position="124"/>
        <end position="144"/>
    </location>
</feature>
<keyword evidence="6 7" id="KW-0472">Membrane</keyword>
<protein>
    <submittedName>
        <fullName evidence="9">Sugar ABC transporter permease</fullName>
    </submittedName>
</protein>
<accession>A0A506U109</accession>
<dbReference type="RefSeq" id="WP_141167420.1">
    <property type="nucleotide sequence ID" value="NZ_VHLH01000023.1"/>
</dbReference>
<evidence type="ECO:0000259" key="8">
    <source>
        <dbReference type="PROSITE" id="PS50928"/>
    </source>
</evidence>
<keyword evidence="2 7" id="KW-0813">Transport</keyword>
<dbReference type="Pfam" id="PF00528">
    <property type="entry name" value="BPD_transp_1"/>
    <property type="match status" value="1"/>
</dbReference>
<evidence type="ECO:0000256" key="2">
    <source>
        <dbReference type="ARBA" id="ARBA00022448"/>
    </source>
</evidence>
<feature type="domain" description="ABC transmembrane type-1" evidence="8">
    <location>
        <begin position="87"/>
        <end position="303"/>
    </location>
</feature>
<name>A0A506U109_9HYPH</name>
<evidence type="ECO:0000256" key="4">
    <source>
        <dbReference type="ARBA" id="ARBA00022692"/>
    </source>
</evidence>
<dbReference type="Proteomes" id="UP000320314">
    <property type="component" value="Unassembled WGS sequence"/>
</dbReference>